<reference evidence="1 2" key="2">
    <citation type="journal article" date="2010" name="Stand. Genomic Sci.">
        <title>Complete genome sequence of Nakamurella multipartita type strain (Y-104).</title>
        <authorList>
            <person name="Tice H."/>
            <person name="Mayilraj S."/>
            <person name="Sims D."/>
            <person name="Lapidus A."/>
            <person name="Nolan M."/>
            <person name="Lucas S."/>
            <person name="Glavina Del Rio T."/>
            <person name="Copeland A."/>
            <person name="Cheng J.F."/>
            <person name="Meincke L."/>
            <person name="Bruce D."/>
            <person name="Goodwin L."/>
            <person name="Pitluck S."/>
            <person name="Ivanova N."/>
            <person name="Mavromatis K."/>
            <person name="Ovchinnikova G."/>
            <person name="Pati A."/>
            <person name="Chen A."/>
            <person name="Palaniappan K."/>
            <person name="Land M."/>
            <person name="Hauser L."/>
            <person name="Chang Y.J."/>
            <person name="Jeffries C.D."/>
            <person name="Detter J.C."/>
            <person name="Brettin T."/>
            <person name="Rohde M."/>
            <person name="Goker M."/>
            <person name="Bristow J."/>
            <person name="Eisen J.A."/>
            <person name="Markowitz V."/>
            <person name="Hugenholtz P."/>
            <person name="Kyrpides N.C."/>
            <person name="Klenk H.P."/>
            <person name="Chen F."/>
        </authorList>
    </citation>
    <scope>NUCLEOTIDE SEQUENCE [LARGE SCALE GENOMIC DNA]</scope>
    <source>
        <strain evidence="2">ATCC 700099 / DSM 44233 / CIP 104796 / JCM 9543 / NBRC 105858 / Y-104</strain>
    </source>
</reference>
<keyword evidence="1" id="KW-0378">Hydrolase</keyword>
<protein>
    <submittedName>
        <fullName evidence="1">Haloacid dehalogenase domain protein hydrolase</fullName>
    </submittedName>
</protein>
<dbReference type="InterPro" id="IPR023214">
    <property type="entry name" value="HAD_sf"/>
</dbReference>
<dbReference type="eggNOG" id="COG0647">
    <property type="taxonomic scope" value="Bacteria"/>
</dbReference>
<dbReference type="GO" id="GO:0016791">
    <property type="term" value="F:phosphatase activity"/>
    <property type="evidence" value="ECO:0007669"/>
    <property type="project" value="TreeGrafter"/>
</dbReference>
<dbReference type="InterPro" id="IPR006357">
    <property type="entry name" value="HAD-SF_hydro_IIA"/>
</dbReference>
<dbReference type="Pfam" id="PF13242">
    <property type="entry name" value="Hydrolase_like"/>
    <property type="match status" value="1"/>
</dbReference>
<dbReference type="OrthoDB" id="3400930at2"/>
<organism evidence="1 2">
    <name type="scientific">Nakamurella multipartita (strain ATCC 700099 / DSM 44233 / CIP 104796 / JCM 9543 / NBRC 105858 / Y-104)</name>
    <name type="common">Microsphaera multipartita</name>
    <dbReference type="NCBI Taxonomy" id="479431"/>
    <lineage>
        <taxon>Bacteria</taxon>
        <taxon>Bacillati</taxon>
        <taxon>Actinomycetota</taxon>
        <taxon>Actinomycetes</taxon>
        <taxon>Nakamurellales</taxon>
        <taxon>Nakamurellaceae</taxon>
        <taxon>Nakamurella</taxon>
    </lineage>
</organism>
<dbReference type="KEGG" id="nml:Namu_4076"/>
<dbReference type="STRING" id="479431.Namu_4076"/>
<dbReference type="PANTHER" id="PTHR19288:SF95">
    <property type="entry name" value="D-GLYCEROL 3-PHOSPHATE PHOSPHATASE"/>
    <property type="match status" value="1"/>
</dbReference>
<keyword evidence="2" id="KW-1185">Reference proteome</keyword>
<dbReference type="Gene3D" id="3.40.50.1000">
    <property type="entry name" value="HAD superfamily/HAD-like"/>
    <property type="match status" value="2"/>
</dbReference>
<accession>C8XHR3</accession>
<dbReference type="InterPro" id="IPR036412">
    <property type="entry name" value="HAD-like_sf"/>
</dbReference>
<dbReference type="SUPFAM" id="SSF56784">
    <property type="entry name" value="HAD-like"/>
    <property type="match status" value="1"/>
</dbReference>
<dbReference type="AlphaFoldDB" id="C8XHR3"/>
<dbReference type="EMBL" id="CP001737">
    <property type="protein sequence ID" value="ACV80366.1"/>
    <property type="molecule type" value="Genomic_DNA"/>
</dbReference>
<dbReference type="FunCoup" id="C8XHR3">
    <property type="interactions" value="147"/>
</dbReference>
<gene>
    <name evidence="1" type="ordered locus">Namu_4076</name>
</gene>
<sequence length="366" mass="37250">MTILAQAHDALLLDLDGTVYLGGQPIDHVAPALVRAGVLGARSVFVTNNASRPPAEVAAALTSMGVAAEADDVLTSPQAAAVMLADRHPAGAKVLVIGAPWLEESVRQAGLQPVRLAEDEPVAVVQGHSPDTGWRNLAEGCIALRAGADWVACNVDSTLPTDRGMLPGNGSMVAALVAATGLHPRVAGKPERPLLDAAVRLVGSTRPLVVGDRLDTDIACAVGASTPSLMVLTGVSTASDLLAADPGQRPTYVAFDMRGLVEEDRAVRIPGPGSPRSSREWTVGTDSSGLVLSSAADAEPSSEPGPAAVSDGAALRALALLTAAAWASGLTAVRPHDALAAAALTRCGIPIRPTQSGQRAFTDSLD</sequence>
<evidence type="ECO:0000313" key="1">
    <source>
        <dbReference type="EMBL" id="ACV80366.1"/>
    </source>
</evidence>
<dbReference type="RefSeq" id="WP_015749191.1">
    <property type="nucleotide sequence ID" value="NC_013235.1"/>
</dbReference>
<dbReference type="HOGENOM" id="CLU_043473_1_0_11"/>
<dbReference type="PANTHER" id="PTHR19288">
    <property type="entry name" value="4-NITROPHENYLPHOSPHATASE-RELATED"/>
    <property type="match status" value="1"/>
</dbReference>
<dbReference type="InParanoid" id="C8XHR3"/>
<reference evidence="2" key="1">
    <citation type="submission" date="2009-09" db="EMBL/GenBank/DDBJ databases">
        <title>The complete genome of Nakamurella multipartita DSM 44233.</title>
        <authorList>
            <consortium name="US DOE Joint Genome Institute (JGI-PGF)"/>
            <person name="Lucas S."/>
            <person name="Copeland A."/>
            <person name="Lapidus A."/>
            <person name="Glavina del Rio T."/>
            <person name="Dalin E."/>
            <person name="Tice H."/>
            <person name="Bruce D."/>
            <person name="Goodwin L."/>
            <person name="Pitluck S."/>
            <person name="Kyrpides N."/>
            <person name="Mavromatis K."/>
            <person name="Ivanova N."/>
            <person name="Ovchinnikova G."/>
            <person name="Sims D."/>
            <person name="Meincke L."/>
            <person name="Brettin T."/>
            <person name="Detter J.C."/>
            <person name="Han C."/>
            <person name="Larimer F."/>
            <person name="Land M."/>
            <person name="Hauser L."/>
            <person name="Markowitz V."/>
            <person name="Cheng J.-F."/>
            <person name="Hugenholtz P."/>
            <person name="Woyke T."/>
            <person name="Wu D."/>
            <person name="Klenk H.-P."/>
            <person name="Eisen J.A."/>
        </authorList>
    </citation>
    <scope>NUCLEOTIDE SEQUENCE [LARGE SCALE GENOMIC DNA]</scope>
    <source>
        <strain evidence="2">ATCC 700099 / DSM 44233 / CIP 104796 / JCM 9543 / NBRC 105858 / Y-104</strain>
    </source>
</reference>
<dbReference type="PROSITE" id="PS01228">
    <property type="entry name" value="COF_1"/>
    <property type="match status" value="1"/>
</dbReference>
<dbReference type="Pfam" id="PF13344">
    <property type="entry name" value="Hydrolase_6"/>
    <property type="match status" value="1"/>
</dbReference>
<dbReference type="Proteomes" id="UP000002218">
    <property type="component" value="Chromosome"/>
</dbReference>
<evidence type="ECO:0000313" key="2">
    <source>
        <dbReference type="Proteomes" id="UP000002218"/>
    </source>
</evidence>
<name>C8XHR3_NAKMY</name>
<dbReference type="GO" id="GO:0005737">
    <property type="term" value="C:cytoplasm"/>
    <property type="evidence" value="ECO:0007669"/>
    <property type="project" value="TreeGrafter"/>
</dbReference>
<proteinExistence type="predicted"/>